<dbReference type="AlphaFoldDB" id="A0A944DCN5"/>
<evidence type="ECO:0000256" key="1">
    <source>
        <dbReference type="ARBA" id="ARBA00004196"/>
    </source>
</evidence>
<evidence type="ECO:0000313" key="5">
    <source>
        <dbReference type="Proteomes" id="UP000694660"/>
    </source>
</evidence>
<organism evidence="4 5">
    <name type="scientific">Denitromonas iodatirespirans</name>
    <dbReference type="NCBI Taxonomy" id="2795389"/>
    <lineage>
        <taxon>Bacteria</taxon>
        <taxon>Pseudomonadati</taxon>
        <taxon>Pseudomonadota</taxon>
        <taxon>Betaproteobacteria</taxon>
        <taxon>Rhodocyclales</taxon>
        <taxon>Zoogloeaceae</taxon>
        <taxon>Denitromonas</taxon>
    </lineage>
</organism>
<dbReference type="RefSeq" id="WP_214362564.1">
    <property type="nucleotide sequence ID" value="NZ_JAEKFT010000018.1"/>
</dbReference>
<dbReference type="PANTHER" id="PTHR32347:SF23">
    <property type="entry name" value="BLL5650 PROTEIN"/>
    <property type="match status" value="1"/>
</dbReference>
<keyword evidence="3" id="KW-0732">Signal</keyword>
<name>A0A944DCN5_DENI1</name>
<dbReference type="Proteomes" id="UP000694660">
    <property type="component" value="Unassembled WGS sequence"/>
</dbReference>
<proteinExistence type="predicted"/>
<dbReference type="Gene3D" id="2.40.30.170">
    <property type="match status" value="1"/>
</dbReference>
<feature type="signal peptide" evidence="3">
    <location>
        <begin position="1"/>
        <end position="21"/>
    </location>
</feature>
<protein>
    <submittedName>
        <fullName evidence="4">HlyD family efflux transporter periplasmic adaptor subunit</fullName>
    </submittedName>
</protein>
<accession>A0A944DCN5</accession>
<dbReference type="PROSITE" id="PS51257">
    <property type="entry name" value="PROKAR_LIPOPROTEIN"/>
    <property type="match status" value="1"/>
</dbReference>
<keyword evidence="5" id="KW-1185">Reference proteome</keyword>
<dbReference type="InterPro" id="IPR050465">
    <property type="entry name" value="UPF0194_transport"/>
</dbReference>
<evidence type="ECO:0000256" key="3">
    <source>
        <dbReference type="SAM" id="SignalP"/>
    </source>
</evidence>
<feature type="chain" id="PRO_5036875669" evidence="3">
    <location>
        <begin position="22"/>
        <end position="323"/>
    </location>
</feature>
<dbReference type="EMBL" id="JAEKFT010000018">
    <property type="protein sequence ID" value="MBT0962616.1"/>
    <property type="molecule type" value="Genomic_DNA"/>
</dbReference>
<comment type="caution">
    <text evidence="4">The sequence shown here is derived from an EMBL/GenBank/DDBJ whole genome shotgun (WGS) entry which is preliminary data.</text>
</comment>
<reference evidence="5" key="1">
    <citation type="journal article" date="2022" name="ISME J.">
        <title>Genetic and phylogenetic analysis of dissimilatory iodate-reducing bacteria identifies potential niches across the world's oceans.</title>
        <authorList>
            <person name="Reyes-Umana V."/>
            <person name="Henning Z."/>
            <person name="Lee K."/>
            <person name="Barnum T.P."/>
            <person name="Coates J.D."/>
        </authorList>
    </citation>
    <scope>NUCLEOTIDE SEQUENCE [LARGE SCALE GENOMIC DNA]</scope>
    <source>
        <strain evidence="5">IR12</strain>
    </source>
</reference>
<evidence type="ECO:0000313" key="4">
    <source>
        <dbReference type="EMBL" id="MBT0962616.1"/>
    </source>
</evidence>
<evidence type="ECO:0000256" key="2">
    <source>
        <dbReference type="ARBA" id="ARBA00023054"/>
    </source>
</evidence>
<gene>
    <name evidence="4" type="ORF">I8J34_15655</name>
</gene>
<sequence length="323" mass="34280">MTLRTLSTLLLGALLAGACSAPPETLWHGYVEGEFLYLAAPQAGYLARLDQPRGSRVAAGAPVFDIAADPDSQSLAAARARVEAARARSTNLQTPRRQTEIAALEAQVRAAASALALSQSRLAQQQALAGRGFVAQAALDEAIAARRRDAAALDAARQQLANYRDSLGRDAEIAGAEAEQQAAAAEAARQAWLVAHKQVDAPTAGEVADTYFQPGEWVGAGQPVASLLPDDKRRVRFFVPQAALPGLQPGDSVEVRCDGCGEAFRARIDFIAREAEYTPPVIYSEKMRAQLVFRVEAVPAPEVAPRLRPGQPVDVVAGSVRRG</sequence>
<dbReference type="PANTHER" id="PTHR32347">
    <property type="entry name" value="EFFLUX SYSTEM COMPONENT YKNX-RELATED"/>
    <property type="match status" value="1"/>
</dbReference>
<keyword evidence="2" id="KW-0175">Coiled coil</keyword>
<comment type="subcellular location">
    <subcellularLocation>
        <location evidence="1">Cell envelope</location>
    </subcellularLocation>
</comment>
<dbReference type="GO" id="GO:0030313">
    <property type="term" value="C:cell envelope"/>
    <property type="evidence" value="ECO:0007669"/>
    <property type="project" value="UniProtKB-SubCell"/>
</dbReference>